<evidence type="ECO:0000259" key="4">
    <source>
        <dbReference type="Pfam" id="PF00535"/>
    </source>
</evidence>
<protein>
    <submittedName>
        <fullName evidence="5">Putative glycosyl transferase</fullName>
    </submittedName>
</protein>
<organism evidence="5 6">
    <name type="scientific">Segatella oris</name>
    <dbReference type="NCBI Taxonomy" id="28135"/>
    <lineage>
        <taxon>Bacteria</taxon>
        <taxon>Pseudomonadati</taxon>
        <taxon>Bacteroidota</taxon>
        <taxon>Bacteroidia</taxon>
        <taxon>Bacteroidales</taxon>
        <taxon>Prevotellaceae</taxon>
        <taxon>Segatella</taxon>
    </lineage>
</organism>
<evidence type="ECO:0000256" key="2">
    <source>
        <dbReference type="ARBA" id="ARBA00022676"/>
    </source>
</evidence>
<keyword evidence="3 5" id="KW-0808">Transferase</keyword>
<name>A0A3S4T699_9BACT</name>
<dbReference type="Gene3D" id="3.90.550.10">
    <property type="entry name" value="Spore Coat Polysaccharide Biosynthesis Protein SpsA, Chain A"/>
    <property type="match status" value="1"/>
</dbReference>
<dbReference type="SUPFAM" id="SSF53448">
    <property type="entry name" value="Nucleotide-diphospho-sugar transferases"/>
    <property type="match status" value="1"/>
</dbReference>
<reference evidence="5 6" key="1">
    <citation type="submission" date="2018-12" db="EMBL/GenBank/DDBJ databases">
        <authorList>
            <consortium name="Pathogen Informatics"/>
        </authorList>
    </citation>
    <scope>NUCLEOTIDE SEQUENCE [LARGE SCALE GENOMIC DNA]</scope>
    <source>
        <strain evidence="5 6">NCTC13071</strain>
    </source>
</reference>
<dbReference type="RefSeq" id="WP_018919123.1">
    <property type="nucleotide sequence ID" value="NZ_LR134384.1"/>
</dbReference>
<proteinExistence type="inferred from homology"/>
<gene>
    <name evidence="5" type="ORF">NCTC13071_01730</name>
</gene>
<keyword evidence="2" id="KW-0328">Glycosyltransferase</keyword>
<dbReference type="Pfam" id="PF00535">
    <property type="entry name" value="Glycos_transf_2"/>
    <property type="match status" value="1"/>
</dbReference>
<dbReference type="AlphaFoldDB" id="A0A3S4T699"/>
<feature type="domain" description="Glycosyltransferase 2-like" evidence="4">
    <location>
        <begin position="7"/>
        <end position="184"/>
    </location>
</feature>
<evidence type="ECO:0000256" key="3">
    <source>
        <dbReference type="ARBA" id="ARBA00022679"/>
    </source>
</evidence>
<comment type="similarity">
    <text evidence="1">Belongs to the glycosyltransferase 2 family.</text>
</comment>
<evidence type="ECO:0000313" key="5">
    <source>
        <dbReference type="EMBL" id="VEH15720.1"/>
    </source>
</evidence>
<dbReference type="GeneID" id="85012531"/>
<dbReference type="EMBL" id="LR134384">
    <property type="protein sequence ID" value="VEH15720.1"/>
    <property type="molecule type" value="Genomic_DNA"/>
</dbReference>
<dbReference type="GO" id="GO:0016757">
    <property type="term" value="F:glycosyltransferase activity"/>
    <property type="evidence" value="ECO:0007669"/>
    <property type="project" value="UniProtKB-KW"/>
</dbReference>
<dbReference type="CDD" id="cd04186">
    <property type="entry name" value="GT_2_like_c"/>
    <property type="match status" value="1"/>
</dbReference>
<evidence type="ECO:0000256" key="1">
    <source>
        <dbReference type="ARBA" id="ARBA00006739"/>
    </source>
</evidence>
<accession>A0A3S4T699</accession>
<dbReference type="InterPro" id="IPR001173">
    <property type="entry name" value="Glyco_trans_2-like"/>
</dbReference>
<evidence type="ECO:0000313" key="6">
    <source>
        <dbReference type="Proteomes" id="UP000274578"/>
    </source>
</evidence>
<dbReference type="Proteomes" id="UP000274578">
    <property type="component" value="Chromosome 1"/>
</dbReference>
<dbReference type="PANTHER" id="PTHR43179:SF12">
    <property type="entry name" value="GALACTOFURANOSYLTRANSFERASE GLFT2"/>
    <property type="match status" value="1"/>
</dbReference>
<sequence>MDNKIGIVTILYNSEAVLDDFFESLSHQTFKNFILYIVDNLSPDNSLSRAKSLGEKVDFECVYIENDQNFGVAKGNNIGIKAALKDGCNYILLSNNDIVLNSNTIENLLSGIVSYKADLAVPKIYFWNTNKLLWMAGGKFRWLQGTTLHFGFRQPDSAKFNQLKVIEYAPTCFMLIKSKIFKEIGYMDEVYFVYYDDSDFLWRVRKHHKKLIYVPTSTLYHKVSVSTGGSESPFSIKYSNRNQIFFIKKNFGRFHKWVSLIYVYLRFYLKQRSINSVDKNKLILDSFHEGDRLYKQKRSNAE</sequence>
<dbReference type="InterPro" id="IPR029044">
    <property type="entry name" value="Nucleotide-diphossugar_trans"/>
</dbReference>
<dbReference type="PANTHER" id="PTHR43179">
    <property type="entry name" value="RHAMNOSYLTRANSFERASE WBBL"/>
    <property type="match status" value="1"/>
</dbReference>
<dbReference type="KEGG" id="poc:NCTC13071_01730"/>